<comment type="similarity">
    <text evidence="1">Belongs to the carotenoid/retinoid oxidoreductase family.</text>
</comment>
<dbReference type="InterPro" id="IPR002937">
    <property type="entry name" value="Amino_oxidase"/>
</dbReference>
<dbReference type="RefSeq" id="WP_183359263.1">
    <property type="nucleotide sequence ID" value="NZ_BLXZ01000001.1"/>
</dbReference>
<organism evidence="3 4">
    <name type="scientific">Geomonas limicola</name>
    <dbReference type="NCBI Taxonomy" id="2740186"/>
    <lineage>
        <taxon>Bacteria</taxon>
        <taxon>Pseudomonadati</taxon>
        <taxon>Thermodesulfobacteriota</taxon>
        <taxon>Desulfuromonadia</taxon>
        <taxon>Geobacterales</taxon>
        <taxon>Geobacteraceae</taxon>
        <taxon>Geomonas</taxon>
    </lineage>
</organism>
<evidence type="ECO:0000313" key="3">
    <source>
        <dbReference type="EMBL" id="GFO66731.1"/>
    </source>
</evidence>
<proteinExistence type="inferred from homology"/>
<dbReference type="Gene3D" id="3.50.50.60">
    <property type="entry name" value="FAD/NAD(P)-binding domain"/>
    <property type="match status" value="1"/>
</dbReference>
<dbReference type="GO" id="GO:0016491">
    <property type="term" value="F:oxidoreductase activity"/>
    <property type="evidence" value="ECO:0007669"/>
    <property type="project" value="InterPro"/>
</dbReference>
<dbReference type="InterPro" id="IPR036188">
    <property type="entry name" value="FAD/NAD-bd_sf"/>
</dbReference>
<evidence type="ECO:0000259" key="2">
    <source>
        <dbReference type="Pfam" id="PF01593"/>
    </source>
</evidence>
<dbReference type="PANTHER" id="PTHR43734">
    <property type="entry name" value="PHYTOENE DESATURASE"/>
    <property type="match status" value="1"/>
</dbReference>
<evidence type="ECO:0000256" key="1">
    <source>
        <dbReference type="ARBA" id="ARBA00006046"/>
    </source>
</evidence>
<evidence type="ECO:0000313" key="4">
    <source>
        <dbReference type="Proteomes" id="UP000587586"/>
    </source>
</evidence>
<reference evidence="4" key="1">
    <citation type="submission" date="2020-06" db="EMBL/GenBank/DDBJ databases">
        <title>Draft genomic sequecing of Geomonas sp. Red745.</title>
        <authorList>
            <person name="Itoh H."/>
            <person name="Xu Z.X."/>
            <person name="Ushijima N."/>
            <person name="Masuda Y."/>
            <person name="Shiratori Y."/>
            <person name="Senoo K."/>
        </authorList>
    </citation>
    <scope>NUCLEOTIDE SEQUENCE [LARGE SCALE GENOMIC DNA]</scope>
    <source>
        <strain evidence="4">Red745</strain>
    </source>
</reference>
<dbReference type="PRINTS" id="PR00419">
    <property type="entry name" value="ADXRDTASE"/>
</dbReference>
<keyword evidence="4" id="KW-1185">Reference proteome</keyword>
<dbReference type="Pfam" id="PF01593">
    <property type="entry name" value="Amino_oxidase"/>
    <property type="match status" value="1"/>
</dbReference>
<dbReference type="AlphaFoldDB" id="A0A6V8N2S8"/>
<comment type="caution">
    <text evidence="3">The sequence shown here is derived from an EMBL/GenBank/DDBJ whole genome shotgun (WGS) entry which is preliminary data.</text>
</comment>
<dbReference type="PANTHER" id="PTHR43734:SF4">
    <property type="entry name" value="AMINE OXIDASE DOMAIN-CONTAINING PROTEIN"/>
    <property type="match status" value="1"/>
</dbReference>
<dbReference type="EMBL" id="BLXZ01000001">
    <property type="protein sequence ID" value="GFO66731.1"/>
    <property type="molecule type" value="Genomic_DNA"/>
</dbReference>
<dbReference type="Proteomes" id="UP000587586">
    <property type="component" value="Unassembled WGS sequence"/>
</dbReference>
<dbReference type="SUPFAM" id="SSF51971">
    <property type="entry name" value="Nucleotide-binding domain"/>
    <property type="match status" value="1"/>
</dbReference>
<accession>A0A6V8N2S8</accession>
<name>A0A6V8N2S8_9BACT</name>
<feature type="domain" description="Amine oxidase" evidence="2">
    <location>
        <begin position="13"/>
        <end position="281"/>
    </location>
</feature>
<gene>
    <name evidence="3" type="ORF">GMLC_03100</name>
</gene>
<sequence>MNTKILILGAGPCGLGAAYHLEKLGQTDWQLFEKESYVGGLSASFVDPAGFTWDVGGHVLFSHYDYFDRAVADALGEAYHEHLRESWVRILETWVPYPFQNNVRYLPDHALKECVEGLKNLAGAPDRALHFRDWMDAVFGAGIVKHFMEPYNRKVWGVPLSQMSKQWIAERVSVVDLARIERNIAEKRDDLSWGPNNTFKFPKAGGTGAIYEGISAKFRDRIHLQHAMVSVDTDLKQVSFANGRVENYDILINTSPLDLLVAACAAPEQLHEAARDLVHNSGLIVGLGIEAPRNDTKCWMYFPESNSPFYRVTNFHNYASANVPGGATERFSALMCETTYSQHKPEDKARIVETTELGLVNTGLLSIPERGKVVSRYLIDIPYSYPVPTLGRDRALAAIQPYLAERGIYSRGRFGAWRYEVGNMDHSFMQGVEVVERILAGGVEPTWNGKG</sequence>
<protein>
    <submittedName>
        <fullName evidence="3">Amine oxidase</fullName>
    </submittedName>
</protein>